<proteinExistence type="predicted"/>
<dbReference type="GO" id="GO:0016787">
    <property type="term" value="F:hydrolase activity"/>
    <property type="evidence" value="ECO:0007669"/>
    <property type="project" value="UniProtKB-KW"/>
</dbReference>
<gene>
    <name evidence="3" type="ORF">Ark11_1295</name>
</gene>
<dbReference type="InterPro" id="IPR013094">
    <property type="entry name" value="AB_hydrolase_3"/>
</dbReference>
<dbReference type="EMBL" id="LN906597">
    <property type="protein sequence ID" value="CUT18099.1"/>
    <property type="molecule type" value="Genomic_DNA"/>
</dbReference>
<dbReference type="InterPro" id="IPR029058">
    <property type="entry name" value="AB_hydrolase_fold"/>
</dbReference>
<name>A0A0S4M2U6_9BURK</name>
<organism evidence="3 4">
    <name type="scientific">Candidatus Ichthyocystis hellenicum</name>
    <dbReference type="NCBI Taxonomy" id="1561003"/>
    <lineage>
        <taxon>Bacteria</taxon>
        <taxon>Pseudomonadati</taxon>
        <taxon>Pseudomonadota</taxon>
        <taxon>Betaproteobacteria</taxon>
        <taxon>Burkholderiales</taxon>
        <taxon>Candidatus Ichthyocystis</taxon>
    </lineage>
</organism>
<sequence>MLHLALSIFQNTRNSLRAIYDSYVLPYLRRFISPGRVLTSRHLSFLNSFRRRQMGAFVYLAESDGSRIHEARKFMDSCSFCPFSSPVVMSREEVSCQHLSAEWVVSSGDAVVLYFHGGGLFFSALEKRFMLALSHFFRSRVFLPHYRLAPEHDFLSQYDDALISYQYLLRQGVSPANITVVGQSWGSSLALSLLLQLQKRSLPQPASAVLMSPFLSTSWDRTLRDRVNYRGDWLLSDHVFSHRRLMGSPSDFVVDSSWSKLPPIIIQAGQDDFFVPSLQQMFSDASCFNENLRLHLYPNMTHNFHHLYELSVTAEQALEDAGRFIESQSRL</sequence>
<evidence type="ECO:0000259" key="2">
    <source>
        <dbReference type="Pfam" id="PF07859"/>
    </source>
</evidence>
<dbReference type="AlphaFoldDB" id="A0A0S4M2U6"/>
<dbReference type="PANTHER" id="PTHR48081">
    <property type="entry name" value="AB HYDROLASE SUPERFAMILY PROTEIN C4A8.06C"/>
    <property type="match status" value="1"/>
</dbReference>
<dbReference type="Gene3D" id="3.40.50.1820">
    <property type="entry name" value="alpha/beta hydrolase"/>
    <property type="match status" value="1"/>
</dbReference>
<accession>A0A0S4M2U6</accession>
<dbReference type="InterPro" id="IPR050300">
    <property type="entry name" value="GDXG_lipolytic_enzyme"/>
</dbReference>
<feature type="domain" description="Alpha/beta hydrolase fold-3" evidence="2">
    <location>
        <begin position="112"/>
        <end position="305"/>
    </location>
</feature>
<protein>
    <submittedName>
        <fullName evidence="3">Putative alpha/beta hydrolase fold protein</fullName>
    </submittedName>
</protein>
<dbReference type="Pfam" id="PF07859">
    <property type="entry name" value="Abhydrolase_3"/>
    <property type="match status" value="1"/>
</dbReference>
<dbReference type="PANTHER" id="PTHR48081:SF8">
    <property type="entry name" value="ALPHA_BETA HYDROLASE FOLD-3 DOMAIN-CONTAINING PROTEIN-RELATED"/>
    <property type="match status" value="1"/>
</dbReference>
<dbReference type="STRING" id="1561003.Ark11_1295"/>
<dbReference type="Proteomes" id="UP000198651">
    <property type="component" value="Chromosome I"/>
</dbReference>
<dbReference type="RefSeq" id="WP_092343296.1">
    <property type="nucleotide sequence ID" value="NZ_FLSL01000098.1"/>
</dbReference>
<reference evidence="4" key="1">
    <citation type="submission" date="2015-11" db="EMBL/GenBank/DDBJ databases">
        <authorList>
            <person name="Seth-Smith H.M.B."/>
        </authorList>
    </citation>
    <scope>NUCLEOTIDE SEQUENCE [LARGE SCALE GENOMIC DNA]</scope>
    <source>
        <strain evidence="4">2013Ark11</strain>
    </source>
</reference>
<dbReference type="SUPFAM" id="SSF53474">
    <property type="entry name" value="alpha/beta-Hydrolases"/>
    <property type="match status" value="1"/>
</dbReference>
<evidence type="ECO:0000313" key="3">
    <source>
        <dbReference type="EMBL" id="CUT18099.1"/>
    </source>
</evidence>
<keyword evidence="1 3" id="KW-0378">Hydrolase</keyword>
<evidence type="ECO:0000313" key="4">
    <source>
        <dbReference type="Proteomes" id="UP000198651"/>
    </source>
</evidence>
<keyword evidence="4" id="KW-1185">Reference proteome</keyword>
<evidence type="ECO:0000256" key="1">
    <source>
        <dbReference type="ARBA" id="ARBA00022801"/>
    </source>
</evidence>
<dbReference type="OrthoDB" id="9806180at2"/>